<dbReference type="AlphaFoldDB" id="A0A914A4I7"/>
<dbReference type="Gene3D" id="4.10.530.10">
    <property type="entry name" value="Gamma-fibrinogen Carboxyl Terminal Fragment, domain 2"/>
    <property type="match status" value="1"/>
</dbReference>
<evidence type="ECO:0000313" key="4">
    <source>
        <dbReference type="Proteomes" id="UP000887568"/>
    </source>
</evidence>
<feature type="signal peptide" evidence="1">
    <location>
        <begin position="1"/>
        <end position="23"/>
    </location>
</feature>
<dbReference type="SUPFAM" id="SSF56496">
    <property type="entry name" value="Fibrinogen C-terminal domain-like"/>
    <property type="match status" value="1"/>
</dbReference>
<sequence>MAPLILWSFLAFGLGVYMGVVESQLRTWYFGPPPKPLPGEHWMQAAAREIRKRCPGTRSSTEVSDEAEATLAGEISTTPSGPRYAGCSESLDSGTGGTGVGVVTIYPSQYPNGTTVYCRLDWILIQRRYDGSVNFTRSWAEYRDGFGDLTGEFWLGNEIVRQLTSEGTWELQLVVKDASRGISFIPLGEFQIVGDNYALGLKDISFANVQVGQWFSTYDRDNDADGNANCAAQLKGGWWFTTCTGGVGNVDLVPINLNGEYSYPVTYTGQDYRGVRWAGLANGQIISCALEIRPTH</sequence>
<organism evidence="3 4">
    <name type="scientific">Patiria miniata</name>
    <name type="common">Bat star</name>
    <name type="synonym">Asterina miniata</name>
    <dbReference type="NCBI Taxonomy" id="46514"/>
    <lineage>
        <taxon>Eukaryota</taxon>
        <taxon>Metazoa</taxon>
        <taxon>Echinodermata</taxon>
        <taxon>Eleutherozoa</taxon>
        <taxon>Asterozoa</taxon>
        <taxon>Asteroidea</taxon>
        <taxon>Valvatacea</taxon>
        <taxon>Valvatida</taxon>
        <taxon>Asterinidae</taxon>
        <taxon>Patiria</taxon>
    </lineage>
</organism>
<name>A0A914A4I7_PATMI</name>
<reference evidence="3" key="1">
    <citation type="submission" date="2022-11" db="UniProtKB">
        <authorList>
            <consortium name="EnsemblMetazoa"/>
        </authorList>
    </citation>
    <scope>IDENTIFICATION</scope>
</reference>
<dbReference type="Pfam" id="PF00147">
    <property type="entry name" value="Fibrinogen_C"/>
    <property type="match status" value="1"/>
</dbReference>
<dbReference type="OrthoDB" id="6038967at2759"/>
<protein>
    <recommendedName>
        <fullName evidence="2">Fibrinogen C-terminal domain-containing protein</fullName>
    </recommendedName>
</protein>
<accession>A0A914A4I7</accession>
<dbReference type="GO" id="GO:0005615">
    <property type="term" value="C:extracellular space"/>
    <property type="evidence" value="ECO:0007669"/>
    <property type="project" value="TreeGrafter"/>
</dbReference>
<keyword evidence="4" id="KW-1185">Reference proteome</keyword>
<dbReference type="EnsemblMetazoa" id="XM_038202810.1">
    <property type="protein sequence ID" value="XP_038058738.1"/>
    <property type="gene ID" value="LOC119730020"/>
</dbReference>
<dbReference type="GeneID" id="119730020"/>
<dbReference type="InterPro" id="IPR050373">
    <property type="entry name" value="Fibrinogen_C-term_domain"/>
</dbReference>
<dbReference type="InterPro" id="IPR002181">
    <property type="entry name" value="Fibrinogen_a/b/g_C_dom"/>
</dbReference>
<dbReference type="InterPro" id="IPR036056">
    <property type="entry name" value="Fibrinogen-like_C"/>
</dbReference>
<keyword evidence="1" id="KW-0732">Signal</keyword>
<evidence type="ECO:0000259" key="2">
    <source>
        <dbReference type="PROSITE" id="PS51406"/>
    </source>
</evidence>
<feature type="domain" description="Fibrinogen C-terminal" evidence="2">
    <location>
        <begin position="78"/>
        <end position="296"/>
    </location>
</feature>
<proteinExistence type="predicted"/>
<dbReference type="PANTHER" id="PTHR19143">
    <property type="entry name" value="FIBRINOGEN/TENASCIN/ANGIOPOEITIN"/>
    <property type="match status" value="1"/>
</dbReference>
<feature type="chain" id="PRO_5037608291" description="Fibrinogen C-terminal domain-containing protein" evidence="1">
    <location>
        <begin position="24"/>
        <end position="296"/>
    </location>
</feature>
<dbReference type="Gene3D" id="3.90.215.10">
    <property type="entry name" value="Gamma Fibrinogen, chain A, domain 1"/>
    <property type="match status" value="1"/>
</dbReference>
<dbReference type="Proteomes" id="UP000887568">
    <property type="component" value="Unplaced"/>
</dbReference>
<dbReference type="SMART" id="SM00186">
    <property type="entry name" value="FBG"/>
    <property type="match status" value="1"/>
</dbReference>
<evidence type="ECO:0000256" key="1">
    <source>
        <dbReference type="SAM" id="SignalP"/>
    </source>
</evidence>
<dbReference type="RefSeq" id="XP_038058738.1">
    <property type="nucleotide sequence ID" value="XM_038202810.1"/>
</dbReference>
<dbReference type="InterPro" id="IPR014716">
    <property type="entry name" value="Fibrinogen_a/b/g_C_1"/>
</dbReference>
<evidence type="ECO:0000313" key="3">
    <source>
        <dbReference type="EnsemblMetazoa" id="XP_038058738.1"/>
    </source>
</evidence>
<dbReference type="PROSITE" id="PS51406">
    <property type="entry name" value="FIBRINOGEN_C_2"/>
    <property type="match status" value="1"/>
</dbReference>